<keyword evidence="3" id="KW-1133">Transmembrane helix</keyword>
<organism evidence="5 6">
    <name type="scientific">Thermosporothrix hazakensis</name>
    <dbReference type="NCBI Taxonomy" id="644383"/>
    <lineage>
        <taxon>Bacteria</taxon>
        <taxon>Bacillati</taxon>
        <taxon>Chloroflexota</taxon>
        <taxon>Ktedonobacteria</taxon>
        <taxon>Ktedonobacterales</taxon>
        <taxon>Thermosporotrichaceae</taxon>
        <taxon>Thermosporothrix</taxon>
    </lineage>
</organism>
<evidence type="ECO:0000256" key="1">
    <source>
        <dbReference type="ARBA" id="ARBA00006068"/>
    </source>
</evidence>
<comment type="caution">
    <text evidence="5">The sequence shown here is derived from an EMBL/GenBank/DDBJ whole genome shotgun (WGS) entry which is preliminary data.</text>
</comment>
<dbReference type="InterPro" id="IPR050922">
    <property type="entry name" value="LytR/CpsA/Psr_CW_biosynth"/>
</dbReference>
<dbReference type="NCBIfam" id="TIGR00350">
    <property type="entry name" value="lytR_cpsA_psr"/>
    <property type="match status" value="1"/>
</dbReference>
<evidence type="ECO:0000313" key="5">
    <source>
        <dbReference type="EMBL" id="PZW26628.1"/>
    </source>
</evidence>
<dbReference type="Pfam" id="PF03816">
    <property type="entry name" value="LytR_cpsA_psr"/>
    <property type="match status" value="1"/>
</dbReference>
<feature type="compositionally biased region" description="Polar residues" evidence="2">
    <location>
        <begin position="78"/>
        <end position="91"/>
    </location>
</feature>
<reference evidence="5 6" key="1">
    <citation type="submission" date="2018-06" db="EMBL/GenBank/DDBJ databases">
        <title>Genomic Encyclopedia of Archaeal and Bacterial Type Strains, Phase II (KMG-II): from individual species to whole genera.</title>
        <authorList>
            <person name="Goeker M."/>
        </authorList>
    </citation>
    <scope>NUCLEOTIDE SEQUENCE [LARGE SCALE GENOMIC DNA]</scope>
    <source>
        <strain evidence="5 6">ATCC BAA-1881</strain>
    </source>
</reference>
<comment type="similarity">
    <text evidence="1">Belongs to the LytR/CpsA/Psr (LCP) family.</text>
</comment>
<dbReference type="PANTHER" id="PTHR33392">
    <property type="entry name" value="POLYISOPRENYL-TEICHOIC ACID--PEPTIDOGLYCAN TEICHOIC ACID TRANSFERASE TAGU"/>
    <property type="match status" value="1"/>
</dbReference>
<dbReference type="RefSeq" id="WP_111324133.1">
    <property type="nucleotide sequence ID" value="NZ_BIFX01000001.1"/>
</dbReference>
<feature type="compositionally biased region" description="Polar residues" evidence="2">
    <location>
        <begin position="106"/>
        <end position="132"/>
    </location>
</feature>
<accession>A0A326U543</accession>
<dbReference type="EMBL" id="QKUF01000014">
    <property type="protein sequence ID" value="PZW26628.1"/>
    <property type="molecule type" value="Genomic_DNA"/>
</dbReference>
<dbReference type="OrthoDB" id="153585at2"/>
<dbReference type="PANTHER" id="PTHR33392:SF6">
    <property type="entry name" value="POLYISOPRENYL-TEICHOIC ACID--PEPTIDOGLYCAN TEICHOIC ACID TRANSFERASE TAGU"/>
    <property type="match status" value="1"/>
</dbReference>
<dbReference type="InterPro" id="IPR004474">
    <property type="entry name" value="LytR_CpsA_psr"/>
</dbReference>
<proteinExistence type="inferred from homology"/>
<keyword evidence="3" id="KW-0472">Membrane</keyword>
<evidence type="ECO:0000256" key="2">
    <source>
        <dbReference type="SAM" id="MobiDB-lite"/>
    </source>
</evidence>
<dbReference type="Gene3D" id="3.40.630.190">
    <property type="entry name" value="LCP protein"/>
    <property type="match status" value="1"/>
</dbReference>
<name>A0A326U543_THEHA</name>
<feature type="region of interest" description="Disordered" evidence="2">
    <location>
        <begin position="190"/>
        <end position="215"/>
    </location>
</feature>
<keyword evidence="6" id="KW-1185">Reference proteome</keyword>
<evidence type="ECO:0000256" key="3">
    <source>
        <dbReference type="SAM" id="Phobius"/>
    </source>
</evidence>
<feature type="region of interest" description="Disordered" evidence="2">
    <location>
        <begin position="1"/>
        <end position="144"/>
    </location>
</feature>
<dbReference type="Proteomes" id="UP000248806">
    <property type="component" value="Unassembled WGS sequence"/>
</dbReference>
<evidence type="ECO:0000259" key="4">
    <source>
        <dbReference type="Pfam" id="PF03816"/>
    </source>
</evidence>
<feature type="transmembrane region" description="Helical" evidence="3">
    <location>
        <begin position="221"/>
        <end position="243"/>
    </location>
</feature>
<dbReference type="AlphaFoldDB" id="A0A326U543"/>
<gene>
    <name evidence="5" type="ORF">EI42_03780</name>
</gene>
<evidence type="ECO:0000313" key="6">
    <source>
        <dbReference type="Proteomes" id="UP000248806"/>
    </source>
</evidence>
<feature type="compositionally biased region" description="Polar residues" evidence="2">
    <location>
        <begin position="17"/>
        <end position="40"/>
    </location>
</feature>
<feature type="domain" description="Cell envelope-related transcriptional attenuator" evidence="4">
    <location>
        <begin position="302"/>
        <end position="474"/>
    </location>
</feature>
<protein>
    <submittedName>
        <fullName evidence="5">LytR family transcriptional attenuator</fullName>
    </submittedName>
</protein>
<sequence>MKRQFKPIQPGLKDKASSSPQVSQAGTTPTIPPEQAQSQAAHPASLSGISGAGPISQWGQQFQAPGKQPLFTRPLTGNLDQNHTTQQQHPSTLPGIGPSWGGAFSPDQSAIQKKTLSQQLPGGSATSLSGIPQGNRPVTGPFAQHSHPAVKNPVSQANHSFAAPFVSPTKSGQLQQTPGPVTLPPVGNVKISGNLVSPAGEPPSTKPPTGKNKKGKRLPMWARILIAVLAVLVILGGSAFAYYQINFASSIGNILGQQADRKNKNDKVDHNVDPNNILSGKRLNILLLGSDNDDKFKVDLLTQSVIIVTIDPQTKYVGMLSIPRDLMVRMPDGTTEKMMRVFSAGYTPKFAETKSKDKALAAGAGITMDTIENQFGIPIDYYAWVGLDGFIKVIDTAGGVDVDVIHPMVDDTYPDDVHSSDHSGYRRLYIAPGPQHLNGVEALQYVRTRHADLIGDFGRSQRQQQVLNQLKTKLATIDTIGKLPELMKDMEGYVKTDLSLNQLIQLGNFGREVDMNKVDRMVFSPPYSQKLDEKSEDYYPVCTQMQPVLEKMFGTGTCNQTGNTSTPNQIASQAQQPSAVTASSPQQKPLLLNDEITGAQNIVKLMLMGVTGSFSVWS</sequence>
<keyword evidence="3" id="KW-0812">Transmembrane</keyword>
<feature type="region of interest" description="Disordered" evidence="2">
    <location>
        <begin position="559"/>
        <end position="586"/>
    </location>
</feature>